<protein>
    <submittedName>
        <fullName evidence="1">Uncharacterized protein</fullName>
    </submittedName>
</protein>
<gene>
    <name evidence="1" type="ORF">E5336_04285</name>
</gene>
<reference evidence="1" key="1">
    <citation type="submission" date="2019-04" db="EMBL/GenBank/DDBJ databases">
        <title>Microbes associate with the intestines of laboratory mice.</title>
        <authorList>
            <person name="Navarre W."/>
            <person name="Wong E."/>
            <person name="Huang K."/>
            <person name="Tropini C."/>
            <person name="Ng K."/>
            <person name="Yu B."/>
        </authorList>
    </citation>
    <scope>NUCLEOTIDE SEQUENCE</scope>
    <source>
        <strain evidence="1">NM09_H32</strain>
    </source>
</reference>
<sequence>MLTKLFALAYVGTSILTATPNVLFSQEASPVFEQANLRFERYFFEEADEPAYIIRDTKGKAVPEAEALNQIALDQYTEVTLTGQNGYDFWKVEVDGKEYFIDHDDLTTDPKEIDALLAQKKQEEEEASRWKGPVLSASAGTNQGPSGKETYYNLPMEGVVATMRAMGNNDEYWVREDGVKMLGDYVMVAAHLGIRPRGSIVETSLGKGIVCDTGGFAHGNPTQLDIATAW</sequence>
<accession>A0AC61R948</accession>
<evidence type="ECO:0000313" key="2">
    <source>
        <dbReference type="Proteomes" id="UP000308836"/>
    </source>
</evidence>
<comment type="caution">
    <text evidence="1">The sequence shown here is derived from an EMBL/GenBank/DDBJ whole genome shotgun (WGS) entry which is preliminary data.</text>
</comment>
<proteinExistence type="predicted"/>
<dbReference type="Proteomes" id="UP000308836">
    <property type="component" value="Unassembled WGS sequence"/>
</dbReference>
<keyword evidence="2" id="KW-1185">Reference proteome</keyword>
<evidence type="ECO:0000313" key="1">
    <source>
        <dbReference type="EMBL" id="TGY66520.1"/>
    </source>
</evidence>
<name>A0AC61R948_9FIRM</name>
<dbReference type="EMBL" id="SRYG01000006">
    <property type="protein sequence ID" value="TGY66520.1"/>
    <property type="molecule type" value="Genomic_DNA"/>
</dbReference>
<organism evidence="1 2">
    <name type="scientific">Dubosiella muris</name>
    <dbReference type="NCBI Taxonomy" id="3038133"/>
    <lineage>
        <taxon>Bacteria</taxon>
        <taxon>Bacillati</taxon>
        <taxon>Bacillota</taxon>
        <taxon>Erysipelotrichia</taxon>
        <taxon>Erysipelotrichales</taxon>
        <taxon>Erysipelotrichaceae</taxon>
        <taxon>Dubosiella</taxon>
    </lineage>
</organism>